<dbReference type="EMBL" id="JBHTAI010000015">
    <property type="protein sequence ID" value="MFC7151323.1"/>
    <property type="molecule type" value="Genomic_DNA"/>
</dbReference>
<evidence type="ECO:0000313" key="4">
    <source>
        <dbReference type="Proteomes" id="UP001596378"/>
    </source>
</evidence>
<dbReference type="Gene3D" id="3.30.360.10">
    <property type="entry name" value="Dihydrodipicolinate Reductase, domain 2"/>
    <property type="match status" value="1"/>
</dbReference>
<evidence type="ECO:0000313" key="3">
    <source>
        <dbReference type="EMBL" id="MFC7151323.1"/>
    </source>
</evidence>
<evidence type="ECO:0000259" key="2">
    <source>
        <dbReference type="Pfam" id="PF22725"/>
    </source>
</evidence>
<feature type="domain" description="Gfo/Idh/MocA-like oxidoreductase N-terminal" evidence="1">
    <location>
        <begin position="2"/>
        <end position="118"/>
    </location>
</feature>
<dbReference type="Pfam" id="PF22725">
    <property type="entry name" value="GFO_IDH_MocA_C3"/>
    <property type="match status" value="1"/>
</dbReference>
<proteinExistence type="predicted"/>
<dbReference type="Proteomes" id="UP001596378">
    <property type="component" value="Unassembled WGS sequence"/>
</dbReference>
<sequence>MVNIVIVGAGAISRAHISALRQIANANVVGVVDVNLENAQAAAEMCGATAYGKLDDCLDQAEMVFVLTPPSTHKDIAVQAMRAGKHVVVEKPITASVEDAEIMVEVAQECGVKLMVGFNMRFRTGFKRLREITASGKLGQPLTYWCQRMGMRVDPNNKWSTDPLLMTGMSIQSLSHDIDMMRWVAGEVNDVKAHVLESRPQLPGFDDFANAVFTLANGGTAVFQASWTSHLEMNSRGVIGTKGTAYIRGASLWNIDSFHWKTEDMEYEQSETLNDIHDVRSFLAEDTYFIDCVENDIEPTITGVDGLKALKVSYGILASSRDNAVVRLDY</sequence>
<keyword evidence="4" id="KW-1185">Reference proteome</keyword>
<protein>
    <submittedName>
        <fullName evidence="3">Gfo/Idh/MocA family protein</fullName>
    </submittedName>
</protein>
<comment type="caution">
    <text evidence="3">The sequence shown here is derived from an EMBL/GenBank/DDBJ whole genome shotgun (WGS) entry which is preliminary data.</text>
</comment>
<dbReference type="SUPFAM" id="SSF55347">
    <property type="entry name" value="Glyceraldehyde-3-phosphate dehydrogenase-like, C-terminal domain"/>
    <property type="match status" value="1"/>
</dbReference>
<dbReference type="InterPro" id="IPR000683">
    <property type="entry name" value="Gfo/Idh/MocA-like_OxRdtase_N"/>
</dbReference>
<accession>A0ABW2FDZ3</accession>
<dbReference type="Pfam" id="PF01408">
    <property type="entry name" value="GFO_IDH_MocA"/>
    <property type="match status" value="1"/>
</dbReference>
<reference evidence="4" key="1">
    <citation type="journal article" date="2019" name="Int. J. Syst. Evol. Microbiol.">
        <title>The Global Catalogue of Microorganisms (GCM) 10K type strain sequencing project: providing services to taxonomists for standard genome sequencing and annotation.</title>
        <authorList>
            <consortium name="The Broad Institute Genomics Platform"/>
            <consortium name="The Broad Institute Genome Sequencing Center for Infectious Disease"/>
            <person name="Wu L."/>
            <person name="Ma J."/>
        </authorList>
    </citation>
    <scope>NUCLEOTIDE SEQUENCE [LARGE SCALE GENOMIC DNA]</scope>
    <source>
        <strain evidence="4">KCTC 12907</strain>
    </source>
</reference>
<dbReference type="InterPro" id="IPR051450">
    <property type="entry name" value="Gfo/Idh/MocA_Oxidoreductases"/>
</dbReference>
<organism evidence="3 4">
    <name type="scientific">Cohnella cellulosilytica</name>
    <dbReference type="NCBI Taxonomy" id="986710"/>
    <lineage>
        <taxon>Bacteria</taxon>
        <taxon>Bacillati</taxon>
        <taxon>Bacillota</taxon>
        <taxon>Bacilli</taxon>
        <taxon>Bacillales</taxon>
        <taxon>Paenibacillaceae</taxon>
        <taxon>Cohnella</taxon>
    </lineage>
</organism>
<evidence type="ECO:0000259" key="1">
    <source>
        <dbReference type="Pfam" id="PF01408"/>
    </source>
</evidence>
<gene>
    <name evidence="3" type="ORF">ACFQMJ_22530</name>
</gene>
<dbReference type="InterPro" id="IPR055170">
    <property type="entry name" value="GFO_IDH_MocA-like_dom"/>
</dbReference>
<name>A0ABW2FDZ3_9BACL</name>
<dbReference type="RefSeq" id="WP_378047850.1">
    <property type="nucleotide sequence ID" value="NZ_JBHMDN010000015.1"/>
</dbReference>
<dbReference type="InterPro" id="IPR036291">
    <property type="entry name" value="NAD(P)-bd_dom_sf"/>
</dbReference>
<dbReference type="SUPFAM" id="SSF51735">
    <property type="entry name" value="NAD(P)-binding Rossmann-fold domains"/>
    <property type="match status" value="1"/>
</dbReference>
<feature type="domain" description="GFO/IDH/MocA-like oxidoreductase" evidence="2">
    <location>
        <begin position="126"/>
        <end position="245"/>
    </location>
</feature>
<dbReference type="PANTHER" id="PTHR43377">
    <property type="entry name" value="BILIVERDIN REDUCTASE A"/>
    <property type="match status" value="1"/>
</dbReference>
<dbReference type="PANTHER" id="PTHR43377:SF1">
    <property type="entry name" value="BILIVERDIN REDUCTASE A"/>
    <property type="match status" value="1"/>
</dbReference>
<dbReference type="Gene3D" id="3.40.50.720">
    <property type="entry name" value="NAD(P)-binding Rossmann-like Domain"/>
    <property type="match status" value="1"/>
</dbReference>